<keyword evidence="4" id="KW-1003">Cell membrane</keyword>
<evidence type="ECO:0000256" key="1">
    <source>
        <dbReference type="ARBA" id="ARBA00004651"/>
    </source>
</evidence>
<evidence type="ECO:0000256" key="4">
    <source>
        <dbReference type="ARBA" id="ARBA00022475"/>
    </source>
</evidence>
<evidence type="ECO:0000256" key="3">
    <source>
        <dbReference type="ARBA" id="ARBA00022448"/>
    </source>
</evidence>
<organism evidence="9 10">
    <name type="scientific">candidate division MSBL1 archaeon SCGC-AAA259E22</name>
    <dbReference type="NCBI Taxonomy" id="1698265"/>
    <lineage>
        <taxon>Archaea</taxon>
        <taxon>Methanobacteriati</taxon>
        <taxon>Methanobacteriota</taxon>
        <taxon>candidate division MSBL1</taxon>
    </lineage>
</organism>
<evidence type="ECO:0000256" key="8">
    <source>
        <dbReference type="ARBA" id="ARBA00023136"/>
    </source>
</evidence>
<evidence type="ECO:0008006" key="11">
    <source>
        <dbReference type="Google" id="ProtNLM"/>
    </source>
</evidence>
<keyword evidence="7" id="KW-0406">Ion transport</keyword>
<evidence type="ECO:0000256" key="2">
    <source>
        <dbReference type="ARBA" id="ARBA00009137"/>
    </source>
</evidence>
<dbReference type="AlphaFoldDB" id="A0A133UEE6"/>
<evidence type="ECO:0000256" key="5">
    <source>
        <dbReference type="ARBA" id="ARBA00022692"/>
    </source>
</evidence>
<sequence>MKISTSLIPGLRKQANNGRVVIVGGGRTGRELAAIPEATAINCVFDSASAQGTVGLSTGITGIGMPAIVKILFIIQMWIGRLEVIPVVALFGYSIHRTPKRDTSI</sequence>
<dbReference type="PANTHER" id="PTHR32024">
    <property type="entry name" value="TRK SYSTEM POTASSIUM UPTAKE PROTEIN TRKG-RELATED"/>
    <property type="match status" value="1"/>
</dbReference>
<dbReference type="Pfam" id="PF02386">
    <property type="entry name" value="TrkH"/>
    <property type="match status" value="1"/>
</dbReference>
<keyword evidence="5" id="KW-0812">Transmembrane</keyword>
<evidence type="ECO:0000256" key="7">
    <source>
        <dbReference type="ARBA" id="ARBA00023065"/>
    </source>
</evidence>
<dbReference type="InterPro" id="IPR003445">
    <property type="entry name" value="Cat_transpt"/>
</dbReference>
<evidence type="ECO:0000313" key="10">
    <source>
        <dbReference type="Proteomes" id="UP000070657"/>
    </source>
</evidence>
<accession>A0A133UEE6</accession>
<keyword evidence="6" id="KW-1133">Transmembrane helix</keyword>
<reference evidence="9 10" key="1">
    <citation type="journal article" date="2016" name="Sci. Rep.">
        <title>Metabolic traits of an uncultured archaeal lineage -MSBL1- from brine pools of the Red Sea.</title>
        <authorList>
            <person name="Mwirichia R."/>
            <person name="Alam I."/>
            <person name="Rashid M."/>
            <person name="Vinu M."/>
            <person name="Ba-Alawi W."/>
            <person name="Anthony Kamau A."/>
            <person name="Kamanda Ngugi D."/>
            <person name="Goker M."/>
            <person name="Klenk H.P."/>
            <person name="Bajic V."/>
            <person name="Stingl U."/>
        </authorList>
    </citation>
    <scope>NUCLEOTIDE SEQUENCE [LARGE SCALE GENOMIC DNA]</scope>
    <source>
        <strain evidence="9">SCGC-AAA259E22</strain>
    </source>
</reference>
<proteinExistence type="inferred from homology"/>
<dbReference type="GO" id="GO:0008324">
    <property type="term" value="F:monoatomic cation transmembrane transporter activity"/>
    <property type="evidence" value="ECO:0007669"/>
    <property type="project" value="InterPro"/>
</dbReference>
<gene>
    <name evidence="9" type="ORF">AKJ66_03950</name>
</gene>
<keyword evidence="3" id="KW-0813">Transport</keyword>
<protein>
    <recommendedName>
        <fullName evidence="11">Cation transporter</fullName>
    </recommendedName>
</protein>
<comment type="similarity">
    <text evidence="2">Belongs to the TrkH potassium transport family.</text>
</comment>
<evidence type="ECO:0000313" key="9">
    <source>
        <dbReference type="EMBL" id="KXA92552.1"/>
    </source>
</evidence>
<dbReference type="EMBL" id="LHXP01000059">
    <property type="protein sequence ID" value="KXA92552.1"/>
    <property type="molecule type" value="Genomic_DNA"/>
</dbReference>
<name>A0A133UEE6_9EURY</name>
<evidence type="ECO:0000256" key="6">
    <source>
        <dbReference type="ARBA" id="ARBA00022989"/>
    </source>
</evidence>
<comment type="caution">
    <text evidence="9">The sequence shown here is derived from an EMBL/GenBank/DDBJ whole genome shotgun (WGS) entry which is preliminary data.</text>
</comment>
<keyword evidence="10" id="KW-1185">Reference proteome</keyword>
<dbReference type="GO" id="GO:0005886">
    <property type="term" value="C:plasma membrane"/>
    <property type="evidence" value="ECO:0007669"/>
    <property type="project" value="UniProtKB-SubCell"/>
</dbReference>
<keyword evidence="8" id="KW-0472">Membrane</keyword>
<dbReference type="PANTHER" id="PTHR32024:SF2">
    <property type="entry name" value="TRK SYSTEM POTASSIUM UPTAKE PROTEIN TRKG-RELATED"/>
    <property type="match status" value="1"/>
</dbReference>
<dbReference type="GO" id="GO:0030001">
    <property type="term" value="P:metal ion transport"/>
    <property type="evidence" value="ECO:0007669"/>
    <property type="project" value="UniProtKB-ARBA"/>
</dbReference>
<dbReference type="Proteomes" id="UP000070657">
    <property type="component" value="Unassembled WGS sequence"/>
</dbReference>
<comment type="subcellular location">
    <subcellularLocation>
        <location evidence="1">Cell membrane</location>
        <topology evidence="1">Multi-pass membrane protein</topology>
    </subcellularLocation>
</comment>